<dbReference type="Pfam" id="PF17172">
    <property type="entry name" value="GST_N_4"/>
    <property type="match status" value="1"/>
</dbReference>
<reference evidence="4" key="1">
    <citation type="journal article" date="2011" name="Genome Res.">
        <title>Deep small RNA sequencing from the nematode Ascaris reveals conservation, functional diversification, and novel developmental profiles.</title>
        <authorList>
            <person name="Wang J."/>
            <person name="Czech B."/>
            <person name="Crunk A."/>
            <person name="Wallace A."/>
            <person name="Mitreva M."/>
            <person name="Hannon G.J."/>
            <person name="Davis R.E."/>
        </authorList>
    </citation>
    <scope>NUCLEOTIDE SEQUENCE</scope>
</reference>
<feature type="domain" description="Metaxin glutathione S-transferase" evidence="2">
    <location>
        <begin position="276"/>
        <end position="338"/>
    </location>
</feature>
<organism evidence="4">
    <name type="scientific">Ascaris suum</name>
    <name type="common">Pig roundworm</name>
    <name type="synonym">Ascaris lumbricoides</name>
    <dbReference type="NCBI Taxonomy" id="6253"/>
    <lineage>
        <taxon>Eukaryota</taxon>
        <taxon>Metazoa</taxon>
        <taxon>Ecdysozoa</taxon>
        <taxon>Nematoda</taxon>
        <taxon>Chromadorea</taxon>
        <taxon>Rhabditida</taxon>
        <taxon>Spirurina</taxon>
        <taxon>Ascaridomorpha</taxon>
        <taxon>Ascaridoidea</taxon>
        <taxon>Ascarididae</taxon>
        <taxon>Ascaris</taxon>
    </lineage>
</organism>
<dbReference type="CDD" id="cd03193">
    <property type="entry name" value="GST_C_Metaxin"/>
    <property type="match status" value="1"/>
</dbReference>
<dbReference type="InterPro" id="IPR026928">
    <property type="entry name" value="FAX/IsoI-like"/>
</dbReference>
<dbReference type="AlphaFoldDB" id="F1L4G3"/>
<dbReference type="Gene3D" id="1.20.1050.10">
    <property type="match status" value="1"/>
</dbReference>
<dbReference type="PANTHER" id="PTHR12289:SF41">
    <property type="entry name" value="FAILED AXON CONNECTIONS-RELATED"/>
    <property type="match status" value="1"/>
</dbReference>
<dbReference type="InterPro" id="IPR036249">
    <property type="entry name" value="Thioredoxin-like_sf"/>
</dbReference>
<dbReference type="InterPro" id="IPR012336">
    <property type="entry name" value="Thioredoxin-like_fold"/>
</dbReference>
<dbReference type="SFLD" id="SFLDG01180">
    <property type="entry name" value="SUF1"/>
    <property type="match status" value="1"/>
</dbReference>
<evidence type="ECO:0000313" key="4">
    <source>
        <dbReference type="EMBL" id="ADY45017.1"/>
    </source>
</evidence>
<protein>
    <recommendedName>
        <fullName evidence="5">Failed axon connections</fullName>
    </recommendedName>
</protein>
<dbReference type="EMBL" id="JI171166">
    <property type="protein sequence ID" value="ADY45017.1"/>
    <property type="molecule type" value="mRNA"/>
</dbReference>
<dbReference type="InterPro" id="IPR040079">
    <property type="entry name" value="Glutathione_S-Trfase"/>
</dbReference>
<dbReference type="Pfam" id="PF17171">
    <property type="entry name" value="GST_C_6"/>
    <property type="match status" value="1"/>
</dbReference>
<evidence type="ECO:0000259" key="2">
    <source>
        <dbReference type="Pfam" id="PF17171"/>
    </source>
</evidence>
<dbReference type="SUPFAM" id="SSF47616">
    <property type="entry name" value="GST C-terminal domain-like"/>
    <property type="match status" value="1"/>
</dbReference>
<dbReference type="InterPro" id="IPR050931">
    <property type="entry name" value="Mito_Protein_Transport_Metaxin"/>
</dbReference>
<dbReference type="SUPFAM" id="SSF52833">
    <property type="entry name" value="Thioredoxin-like"/>
    <property type="match status" value="1"/>
</dbReference>
<sequence>MVYLYQFPRARCIPNMSSFCLKLETWLRMADIPYENPPCGWNVCHPYPSLSPMTGETIKEQLRSFYDELPPWGKAVAAGALALTLYVPYKYYTSLPRKSPLKEDFKKGMVYLYQFPRARCIPNMSSFCLKLETWLRMADIPYENPPCGWNVRSCEGTLPFVELDGVEHPDSALAIRDLTEAFSKETMESHLNEETRAVSRAFEAMAESSLLMSVVRIRYIEHTEEVFKQLPEDAFGIFSPIFFWFAKRSLASKVMTILKAAGIGKHSRDEIVYIGNEDLRAISHYLGSKHYFTGFKPTRVDATLFSVLAQIVYAPYDLPQKKLIMDELTNLKEYCDRMRGRYWPDWEECTTKFTMSSDWKKKV</sequence>
<name>F1L4G3_ASCSU</name>
<dbReference type="InterPro" id="IPR036282">
    <property type="entry name" value="Glutathione-S-Trfase_C_sf"/>
</dbReference>
<dbReference type="PANTHER" id="PTHR12289">
    <property type="entry name" value="METAXIN RELATED"/>
    <property type="match status" value="1"/>
</dbReference>
<proteinExistence type="evidence at transcript level"/>
<dbReference type="InterPro" id="IPR033468">
    <property type="entry name" value="Metaxin_GST"/>
</dbReference>
<dbReference type="CDD" id="cd03080">
    <property type="entry name" value="GST_N_Metaxin_like"/>
    <property type="match status" value="1"/>
</dbReference>
<evidence type="ECO:0008006" key="5">
    <source>
        <dbReference type="Google" id="ProtNLM"/>
    </source>
</evidence>
<comment type="similarity">
    <text evidence="1">Belongs to the FAX family.</text>
</comment>
<dbReference type="SFLD" id="SFLDG01200">
    <property type="entry name" value="SUF1.1"/>
    <property type="match status" value="1"/>
</dbReference>
<dbReference type="GO" id="GO:0005737">
    <property type="term" value="C:cytoplasm"/>
    <property type="evidence" value="ECO:0007669"/>
    <property type="project" value="TreeGrafter"/>
</dbReference>
<feature type="domain" description="Thioredoxin-like fold" evidence="3">
    <location>
        <begin position="127"/>
        <end position="222"/>
    </location>
</feature>
<dbReference type="SFLD" id="SFLDS00019">
    <property type="entry name" value="Glutathione_Transferase_(cytos"/>
    <property type="match status" value="1"/>
</dbReference>
<evidence type="ECO:0000256" key="1">
    <source>
        <dbReference type="ARBA" id="ARBA00006475"/>
    </source>
</evidence>
<accession>F1L4G3</accession>
<evidence type="ECO:0000259" key="3">
    <source>
        <dbReference type="Pfam" id="PF17172"/>
    </source>
</evidence>